<feature type="transmembrane region" description="Helical" evidence="1">
    <location>
        <begin position="1101"/>
        <end position="1121"/>
    </location>
</feature>
<proteinExistence type="predicted"/>
<dbReference type="Proteomes" id="UP001472866">
    <property type="component" value="Chromosome 08"/>
</dbReference>
<keyword evidence="4" id="KW-1185">Reference proteome</keyword>
<dbReference type="AlphaFoldDB" id="A0AAX4PCR8"/>
<evidence type="ECO:0000256" key="1">
    <source>
        <dbReference type="SAM" id="Phobius"/>
    </source>
</evidence>
<evidence type="ECO:0000313" key="3">
    <source>
        <dbReference type="EMBL" id="WZN63601.1"/>
    </source>
</evidence>
<sequence>MTRLVSVRAGVALALALLVAVAFLGGADCSDEGNSFLVANATSTVEVGCQSHAFATPRPLGSSEDVLFLTLDETCENQEGFKFFRDQKNCTGKVVFVQFSNCSKTWDEYKETFFHLSVFFTLQGAKAIVFSEEIAGKYPDVAIFDHTLHASLAPTCVTTAEARSRVQETVGLADGGGHQFKADFSGLTFPVPRTPPSKVGMLEYMEDNLQRLLSSKGNVSRQWNQDNYEVLYTLIMETPGGAESPMSLLRNLSPPEREAARGELMNVQLSDACRQSTLEACRRCYGLPTEGKFLNSQDFSGKVAHVRLSQRQVQDREFCLYNYQDYALLLEDFGVLGVIFSTGDDSYNLMADHEGPPFARPNVPSFGMKDISSLLLDDMGKQNQKTLKKRFKLKLTSKFMGLPAYGPGKKAARVLYKKPVTVGRSDPVGFFTYYTDEDWDFGAPDADGDGMGTEVCFQNMCSWRSRDGLMRMIHRDDIKFTVWEVLQRPQPNGVHPGGMEEDVRFHRAFGFLDEFYSPANMTLHEKSADKTLFHLEYPSVSNGTWKGARLVQVKPSEQCSLQTRLKELDHPLSLQQYIDATRSVKYNPEEISSLFEWCLQSCSAAHPYESLDPYVSPGEDIVVYFDALEFACAPSLLSMIDAFWKQGGHLYQGTGNVKAILIATDARKISLFMKSLQGKFPYPVFMIHPDTFRRHKVGPYSDLNSKEIYISLDTVVETRYRRPMGIKSMLKRFVVQDLEDEIERQNGKSGLEAPPQQTSIYSTAARNWGTRGGALDLPPTWPPEWDGGQEEAKLRAKSDLVLDAVCGDSPGMLTARIINVARVGFGQDAHPHMNSTVHNLQLIDGNQGQGMCGEVVLVRADPACSTVGCIACNEDFSNLNLKGKIAFFPLMAVSENGTRLSNMGAFDEATKLWDEEIDMGDKGSSASTRAPTHISDIMINIVDQLEASGHIHGSCLLPMHYLVSLLERRGAQAVIIGNSLNITYGIEYKGMPQEPGIPVFNVMSKVTNWYYEWLTEKENGPLVVEIAECREMYSEKMATYFLAEVENPAGVMARPDWMRDTMARDSWLLNSTVDDTAPLDVGELAEIETEEQRAERWAYEVALWGGVALVCAAAGVVALMIRRYRGRLGAGGSPGVRTIGLYLSSDQGNGRQERNPNAIYEQGTYGWGPFRDSRSFPR</sequence>
<protein>
    <submittedName>
        <fullName evidence="3">Uncharacterized protein</fullName>
    </submittedName>
</protein>
<keyword evidence="2" id="KW-0732">Signal</keyword>
<keyword evidence="1" id="KW-0812">Transmembrane</keyword>
<reference evidence="3 4" key="1">
    <citation type="submission" date="2024-03" db="EMBL/GenBank/DDBJ databases">
        <title>Complete genome sequence of the green alga Chloropicon roscoffensis RCC1871.</title>
        <authorList>
            <person name="Lemieux C."/>
            <person name="Pombert J.-F."/>
            <person name="Otis C."/>
            <person name="Turmel M."/>
        </authorList>
    </citation>
    <scope>NUCLEOTIDE SEQUENCE [LARGE SCALE GENOMIC DNA]</scope>
    <source>
        <strain evidence="3 4">RCC1871</strain>
    </source>
</reference>
<evidence type="ECO:0000256" key="2">
    <source>
        <dbReference type="SAM" id="SignalP"/>
    </source>
</evidence>
<gene>
    <name evidence="3" type="ORF">HKI87_08g51500</name>
</gene>
<feature type="signal peptide" evidence="2">
    <location>
        <begin position="1"/>
        <end position="29"/>
    </location>
</feature>
<dbReference type="EMBL" id="CP151508">
    <property type="protein sequence ID" value="WZN63601.1"/>
    <property type="molecule type" value="Genomic_DNA"/>
</dbReference>
<name>A0AAX4PCR8_9CHLO</name>
<keyword evidence="1" id="KW-1133">Transmembrane helix</keyword>
<accession>A0AAX4PCR8</accession>
<feature type="chain" id="PRO_5043433174" evidence="2">
    <location>
        <begin position="30"/>
        <end position="1178"/>
    </location>
</feature>
<keyword evidence="1" id="KW-0472">Membrane</keyword>
<evidence type="ECO:0000313" key="4">
    <source>
        <dbReference type="Proteomes" id="UP001472866"/>
    </source>
</evidence>
<organism evidence="3 4">
    <name type="scientific">Chloropicon roscoffensis</name>
    <dbReference type="NCBI Taxonomy" id="1461544"/>
    <lineage>
        <taxon>Eukaryota</taxon>
        <taxon>Viridiplantae</taxon>
        <taxon>Chlorophyta</taxon>
        <taxon>Chloropicophyceae</taxon>
        <taxon>Chloropicales</taxon>
        <taxon>Chloropicaceae</taxon>
        <taxon>Chloropicon</taxon>
    </lineage>
</organism>